<comment type="subcellular location">
    <subcellularLocation>
        <location evidence="1">Secreted</location>
    </subcellularLocation>
</comment>
<proteinExistence type="predicted"/>
<dbReference type="GO" id="GO:0030600">
    <property type="term" value="F:feruloyl esterase activity"/>
    <property type="evidence" value="ECO:0007669"/>
    <property type="project" value="InterPro"/>
</dbReference>
<keyword evidence="2" id="KW-0964">Secreted</keyword>
<evidence type="ECO:0000256" key="6">
    <source>
        <dbReference type="ARBA" id="ARBA00023277"/>
    </source>
</evidence>
<evidence type="ECO:0000313" key="10">
    <source>
        <dbReference type="Proteomes" id="UP000198703"/>
    </source>
</evidence>
<evidence type="ECO:0000256" key="3">
    <source>
        <dbReference type="ARBA" id="ARBA00022651"/>
    </source>
</evidence>
<dbReference type="PANTHER" id="PTHR38050:SF2">
    <property type="entry name" value="FERULOYL ESTERASE C-RELATED"/>
    <property type="match status" value="1"/>
</dbReference>
<feature type="signal peptide" evidence="8">
    <location>
        <begin position="1"/>
        <end position="20"/>
    </location>
</feature>
<evidence type="ECO:0000256" key="1">
    <source>
        <dbReference type="ARBA" id="ARBA00004613"/>
    </source>
</evidence>
<reference evidence="9 10" key="1">
    <citation type="submission" date="2016-10" db="EMBL/GenBank/DDBJ databases">
        <authorList>
            <person name="de Groot N.N."/>
        </authorList>
    </citation>
    <scope>NUCLEOTIDE SEQUENCE [LARGE SCALE GENOMIC DNA]</scope>
    <source>
        <strain evidence="9 10">DSM 15345</strain>
    </source>
</reference>
<dbReference type="RefSeq" id="WP_093247519.1">
    <property type="nucleotide sequence ID" value="NZ_FNQM01000001.1"/>
</dbReference>
<dbReference type="STRING" id="89524.SAMN05444370_10182"/>
<dbReference type="GO" id="GO:0005576">
    <property type="term" value="C:extracellular region"/>
    <property type="evidence" value="ECO:0007669"/>
    <property type="project" value="UniProtKB-SubCell"/>
</dbReference>
<protein>
    <submittedName>
        <fullName evidence="9">Polyhydroxybutyrate depolymerase</fullName>
    </submittedName>
</protein>
<keyword evidence="6" id="KW-0119">Carbohydrate metabolism</keyword>
<evidence type="ECO:0000313" key="9">
    <source>
        <dbReference type="EMBL" id="SDZ73911.1"/>
    </source>
</evidence>
<accession>A0A1H3VGX1</accession>
<evidence type="ECO:0000256" key="7">
    <source>
        <dbReference type="ARBA" id="ARBA00023326"/>
    </source>
</evidence>
<evidence type="ECO:0000256" key="4">
    <source>
        <dbReference type="ARBA" id="ARBA00022729"/>
    </source>
</evidence>
<keyword evidence="5" id="KW-0378">Hydrolase</keyword>
<evidence type="ECO:0000256" key="5">
    <source>
        <dbReference type="ARBA" id="ARBA00022801"/>
    </source>
</evidence>
<name>A0A1H3VGX1_9RHOB</name>
<evidence type="ECO:0000256" key="8">
    <source>
        <dbReference type="SAM" id="SignalP"/>
    </source>
</evidence>
<dbReference type="GO" id="GO:0045493">
    <property type="term" value="P:xylan catabolic process"/>
    <property type="evidence" value="ECO:0007669"/>
    <property type="project" value="UniProtKB-KW"/>
</dbReference>
<organism evidence="9 10">
    <name type="scientific">Rubrimonas cliftonensis</name>
    <dbReference type="NCBI Taxonomy" id="89524"/>
    <lineage>
        <taxon>Bacteria</taxon>
        <taxon>Pseudomonadati</taxon>
        <taxon>Pseudomonadota</taxon>
        <taxon>Alphaproteobacteria</taxon>
        <taxon>Rhodobacterales</taxon>
        <taxon>Paracoccaceae</taxon>
        <taxon>Rubrimonas</taxon>
    </lineage>
</organism>
<dbReference type="Gene3D" id="3.40.50.1820">
    <property type="entry name" value="alpha/beta hydrolase"/>
    <property type="match status" value="1"/>
</dbReference>
<evidence type="ECO:0000256" key="2">
    <source>
        <dbReference type="ARBA" id="ARBA00022525"/>
    </source>
</evidence>
<gene>
    <name evidence="9" type="ORF">SAMN05444370_10182</name>
</gene>
<dbReference type="SUPFAM" id="SSF53474">
    <property type="entry name" value="alpha/beta-Hydrolases"/>
    <property type="match status" value="1"/>
</dbReference>
<dbReference type="OrthoDB" id="9805640at2"/>
<keyword evidence="10" id="KW-1185">Reference proteome</keyword>
<keyword evidence="3" id="KW-0858">Xylan degradation</keyword>
<feature type="chain" id="PRO_5011467686" evidence="8">
    <location>
        <begin position="21"/>
        <end position="280"/>
    </location>
</feature>
<dbReference type="EMBL" id="FNQM01000001">
    <property type="protein sequence ID" value="SDZ73911.1"/>
    <property type="molecule type" value="Genomic_DNA"/>
</dbReference>
<keyword evidence="7" id="KW-0624">Polysaccharide degradation</keyword>
<dbReference type="InterPro" id="IPR043595">
    <property type="entry name" value="FaeB/C/D"/>
</dbReference>
<dbReference type="PANTHER" id="PTHR38050">
    <property type="match status" value="1"/>
</dbReference>
<dbReference type="Proteomes" id="UP000198703">
    <property type="component" value="Unassembled WGS sequence"/>
</dbReference>
<keyword evidence="4 8" id="KW-0732">Signal</keyword>
<dbReference type="InterPro" id="IPR029058">
    <property type="entry name" value="AB_hydrolase_fold"/>
</dbReference>
<dbReference type="AlphaFoldDB" id="A0A1H3VGX1"/>
<dbReference type="PROSITE" id="PS51257">
    <property type="entry name" value="PROKAR_LIPOPROTEIN"/>
    <property type="match status" value="1"/>
</dbReference>
<sequence>MRAALSAVAFFAALALGAVAAACPGAGEPCAAGGGSYRAALPEGRAVGLAMFLHGWGGRADAQIAQADLVGPLLARGWAVVAPQGEPRAPGDAGGRWNSALREGARDDMTFLRAVFADAGRRFGLEGAPRLAAGFSGGGMMVWRLACDAPDTADFYAPVAGLMWRPLPESCAAPVRLLHTHGWSDTVVPIEGRAVGGGVLTQGDLFAGLDLLRAANGCASDAPDAYDAPAPFLRRFWADCAPGAALGLALWPGGHATPRGWADMALDWVGGLPADLPERR</sequence>